<dbReference type="AlphaFoldDB" id="A0A226DQW6"/>
<dbReference type="GO" id="GO:0034314">
    <property type="term" value="P:Arp2/3 complex-mediated actin nucleation"/>
    <property type="evidence" value="ECO:0007669"/>
    <property type="project" value="InterPro"/>
</dbReference>
<comment type="caution">
    <text evidence="6">The sequence shown here is derived from an EMBL/GenBank/DDBJ whole genome shotgun (WGS) entry which is preliminary data.</text>
</comment>
<evidence type="ECO:0000256" key="5">
    <source>
        <dbReference type="ARBA" id="ARBA00023212"/>
    </source>
</evidence>
<dbReference type="InterPro" id="IPR036753">
    <property type="entry name" value="ARPC3_sf"/>
</dbReference>
<accession>A0A226DQW6</accession>
<dbReference type="PANTHER" id="PTHR33053">
    <property type="entry name" value="PROTEIN, PUTATIVE-RELATED"/>
    <property type="match status" value="1"/>
</dbReference>
<dbReference type="EMBL" id="LNIX01000012">
    <property type="protein sequence ID" value="OXA47912.1"/>
    <property type="molecule type" value="Genomic_DNA"/>
</dbReference>
<protein>
    <recommendedName>
        <fullName evidence="8">DUF4218 domain-containing protein</fullName>
    </recommendedName>
</protein>
<dbReference type="Pfam" id="PF04062">
    <property type="entry name" value="P21-Arc"/>
    <property type="match status" value="1"/>
</dbReference>
<evidence type="ECO:0000256" key="1">
    <source>
        <dbReference type="ARBA" id="ARBA00004245"/>
    </source>
</evidence>
<evidence type="ECO:0000313" key="6">
    <source>
        <dbReference type="EMBL" id="OXA47912.1"/>
    </source>
</evidence>
<evidence type="ECO:0008006" key="8">
    <source>
        <dbReference type="Google" id="ProtNLM"/>
    </source>
</evidence>
<keyword evidence="7" id="KW-1185">Reference proteome</keyword>
<proteinExistence type="inferred from homology"/>
<keyword evidence="4" id="KW-0009">Actin-binding</keyword>
<dbReference type="Gene3D" id="1.10.1760.10">
    <property type="entry name" value="Actin-related protein 2/3 complex subunit 3"/>
    <property type="match status" value="1"/>
</dbReference>
<evidence type="ECO:0000256" key="2">
    <source>
        <dbReference type="ARBA" id="ARBA00010856"/>
    </source>
</evidence>
<dbReference type="GO" id="GO:0030833">
    <property type="term" value="P:regulation of actin filament polymerization"/>
    <property type="evidence" value="ECO:0007669"/>
    <property type="project" value="InterPro"/>
</dbReference>
<sequence>MSSSRSQRRRVKNQVDLILAEIDSAENQDLKLNIPVIDSVPKLVEEPRDSSSSEPVVYLSETISPNITVTPNIITDILEPEDKPKFKNSLAAWAIKHNITAKAVDDLLFLLKQNNSDLDVPLCSKTLLSTPGTKDYKVTRVQGGFYHHFGLGKMLQNFHAHNLISSSSNTLKLIIGIDGLPISESSKKQFWPILGSCESVNRSRPFLIGLYFSEQSKPGCFQEFLTPLILEMEEFQKHGLWLGYSLYNIVIFAIIADAPARNSLKFTVTFNAYHGCERCIDKGKWLGRIIYTKLDSPLRTDEDFFKQTDKRHHTGVSPFADLGIGLVTGVPLDYMHLICLGIVKKLIKCWKKGPRVHRLGRVAIERISFRLENRRKFTPKEFNRKPRGLADLEYWKATEFRAFLLYLGPVVLKGVLQNEKYTHFLYLSLALRILLSDNKEWYGYAKFLLVEFVKNVPKLYSSEFLVYNVHSLIHIVDDALKFGSLENVNAFKFENYMQKLKKMLRGRHSQLAQVIRRITESDKFGFRPNEPLKCHHWIISNNLGNRCFILENGDVIIVNSVEDESVVPYHSSHSIGINGIPRHVWGGIMILPFETDLPGPAPPLSEAELERKITGDASCGDIIDEAIFYYKSNVFFRTFEIKNGPMWVGEHKNMGVSNDATFGQIPETLFGKTSRKVGQNPADENDDLSSTLERSYIF</sequence>
<dbReference type="Proteomes" id="UP000198287">
    <property type="component" value="Unassembled WGS sequence"/>
</dbReference>
<reference evidence="6 7" key="1">
    <citation type="submission" date="2015-12" db="EMBL/GenBank/DDBJ databases">
        <title>The genome of Folsomia candida.</title>
        <authorList>
            <person name="Faddeeva A."/>
            <person name="Derks M.F."/>
            <person name="Anvar Y."/>
            <person name="Smit S."/>
            <person name="Van Straalen N."/>
            <person name="Roelofs D."/>
        </authorList>
    </citation>
    <scope>NUCLEOTIDE SEQUENCE [LARGE SCALE GENOMIC DNA]</scope>
    <source>
        <strain evidence="6 7">VU population</strain>
        <tissue evidence="6">Whole body</tissue>
    </source>
</reference>
<organism evidence="6 7">
    <name type="scientific">Folsomia candida</name>
    <name type="common">Springtail</name>
    <dbReference type="NCBI Taxonomy" id="158441"/>
    <lineage>
        <taxon>Eukaryota</taxon>
        <taxon>Metazoa</taxon>
        <taxon>Ecdysozoa</taxon>
        <taxon>Arthropoda</taxon>
        <taxon>Hexapoda</taxon>
        <taxon>Collembola</taxon>
        <taxon>Entomobryomorpha</taxon>
        <taxon>Isotomoidea</taxon>
        <taxon>Isotomidae</taxon>
        <taxon>Proisotominae</taxon>
        <taxon>Folsomia</taxon>
    </lineage>
</organism>
<dbReference type="SUPFAM" id="SSF69060">
    <property type="entry name" value="Arp2/3 complex 21 kDa subunit ARPC3"/>
    <property type="match status" value="1"/>
</dbReference>
<evidence type="ECO:0000313" key="7">
    <source>
        <dbReference type="Proteomes" id="UP000198287"/>
    </source>
</evidence>
<gene>
    <name evidence="6" type="ORF">Fcan01_17152</name>
</gene>
<keyword evidence="5" id="KW-0206">Cytoskeleton</keyword>
<name>A0A226DQW6_FOLCA</name>
<evidence type="ECO:0000256" key="3">
    <source>
        <dbReference type="ARBA" id="ARBA00022490"/>
    </source>
</evidence>
<dbReference type="STRING" id="158441.A0A226DQW6"/>
<dbReference type="OMA" id="FNIREIE"/>
<comment type="subcellular location">
    <subcellularLocation>
        <location evidence="1">Cytoplasm</location>
        <location evidence="1">Cytoskeleton</location>
    </subcellularLocation>
</comment>
<comment type="similarity">
    <text evidence="2">Belongs to the ARPC3 family.</text>
</comment>
<evidence type="ECO:0000256" key="4">
    <source>
        <dbReference type="ARBA" id="ARBA00023203"/>
    </source>
</evidence>
<keyword evidence="3" id="KW-0963">Cytoplasm</keyword>
<dbReference type="OrthoDB" id="10053513at2759"/>
<dbReference type="PANTHER" id="PTHR33053:SF24">
    <property type="entry name" value="TRANSPOSASE DOMAIN-CONTAINING PROTEIN"/>
    <property type="match status" value="1"/>
</dbReference>
<dbReference type="GO" id="GO:0003779">
    <property type="term" value="F:actin binding"/>
    <property type="evidence" value="ECO:0007669"/>
    <property type="project" value="UniProtKB-KW"/>
</dbReference>
<dbReference type="InterPro" id="IPR007204">
    <property type="entry name" value="ARPC3"/>
</dbReference>
<dbReference type="GO" id="GO:0005885">
    <property type="term" value="C:Arp2/3 protein complex"/>
    <property type="evidence" value="ECO:0007669"/>
    <property type="project" value="InterPro"/>
</dbReference>